<dbReference type="AlphaFoldDB" id="A0A5B8W6N4"/>
<dbReference type="OrthoDB" id="343356at2"/>
<dbReference type="EMBL" id="CP042437">
    <property type="protein sequence ID" value="QEC79670.1"/>
    <property type="molecule type" value="Genomic_DNA"/>
</dbReference>
<proteinExistence type="predicted"/>
<dbReference type="InterPro" id="IPR018640">
    <property type="entry name" value="DUF2063"/>
</dbReference>
<accession>A0A5B8W6N4</accession>
<protein>
    <submittedName>
        <fullName evidence="2">DUF2063 domain-containing protein</fullName>
    </submittedName>
</protein>
<feature type="domain" description="Putative DNA-binding" evidence="1">
    <location>
        <begin position="49"/>
        <end position="116"/>
    </location>
</feature>
<name>A0A5B8W6N4_9SPHI</name>
<gene>
    <name evidence="2" type="ORF">FSB76_28325</name>
</gene>
<sequence>MAKDQKLALLQNWIKTVVITPGHLPQKLGQAWHLHGLDEADVVVADEGTASVYTRLNVYSSGYLLRLLECMYADYAISRKFMGDEVFDSFAKAYLLYHPSTSFTLYDLGAAFPGFLAKTKPPVIAGDEPDVDDFMNLPIAFAKLERARQEAIRAPGTEGAIEHDQEISIQDILFGVVKITTPGCLRLLELDYPMISFFTSVYRDEDYELPSPQKTFTAVSRKNFRVTMTDVSEIQYTLLSLCQAGDNLYDSVTATASFNKIPSSELLADVFLWIPLFYKNGLIDWA</sequence>
<dbReference type="Proteomes" id="UP000321362">
    <property type="component" value="Chromosome"/>
</dbReference>
<dbReference type="Pfam" id="PF09836">
    <property type="entry name" value="DUF2063"/>
    <property type="match status" value="1"/>
</dbReference>
<organism evidence="2 3">
    <name type="scientific">Mucilaginibacter ginsenosidivorax</name>
    <dbReference type="NCBI Taxonomy" id="862126"/>
    <lineage>
        <taxon>Bacteria</taxon>
        <taxon>Pseudomonadati</taxon>
        <taxon>Bacteroidota</taxon>
        <taxon>Sphingobacteriia</taxon>
        <taxon>Sphingobacteriales</taxon>
        <taxon>Sphingobacteriaceae</taxon>
        <taxon>Mucilaginibacter</taxon>
    </lineage>
</organism>
<reference evidence="2 3" key="1">
    <citation type="journal article" date="2013" name="J. Microbiol.">
        <title>Mucilaginibacter ginsenosidivorax sp. nov., with ginsenoside converting activity isolated from sediment.</title>
        <authorList>
            <person name="Kim J.K."/>
            <person name="Choi T.E."/>
            <person name="Liu Q.M."/>
            <person name="Park H.Y."/>
            <person name="Yi T.H."/>
            <person name="Yoon M.H."/>
            <person name="Kim S.C."/>
            <person name="Im W.T."/>
        </authorList>
    </citation>
    <scope>NUCLEOTIDE SEQUENCE [LARGE SCALE GENOMIC DNA]</scope>
    <source>
        <strain evidence="2 3">KHI28</strain>
    </source>
</reference>
<evidence type="ECO:0000313" key="2">
    <source>
        <dbReference type="EMBL" id="QEC79670.1"/>
    </source>
</evidence>
<evidence type="ECO:0000259" key="1">
    <source>
        <dbReference type="Pfam" id="PF09836"/>
    </source>
</evidence>
<keyword evidence="3" id="KW-1185">Reference proteome</keyword>
<dbReference type="RefSeq" id="WP_147059491.1">
    <property type="nucleotide sequence ID" value="NZ_CP042437.1"/>
</dbReference>
<evidence type="ECO:0000313" key="3">
    <source>
        <dbReference type="Proteomes" id="UP000321362"/>
    </source>
</evidence>
<dbReference type="KEGG" id="mgk:FSB76_28325"/>